<evidence type="ECO:0000259" key="1">
    <source>
        <dbReference type="Pfam" id="PF06094"/>
    </source>
</evidence>
<proteinExistence type="predicted"/>
<gene>
    <name evidence="2" type="ORF">P2L57_20590</name>
</gene>
<dbReference type="InterPro" id="IPR009288">
    <property type="entry name" value="AIG2-like_dom"/>
</dbReference>
<comment type="caution">
    <text evidence="2">The sequence shown here is derived from an EMBL/GenBank/DDBJ whole genome shotgun (WGS) entry which is preliminary data.</text>
</comment>
<protein>
    <submittedName>
        <fullName evidence="2">Gamma-glutamylcyclotransferase</fullName>
    </submittedName>
</protein>
<dbReference type="InterPro" id="IPR036568">
    <property type="entry name" value="GGCT-like_sf"/>
</dbReference>
<reference evidence="2 3" key="1">
    <citation type="submission" date="2023-03" db="EMBL/GenBank/DDBJ databases">
        <title>Draft genome sequence of type strain Streptomyces ferralitis JCM 14344.</title>
        <authorList>
            <person name="Klaysubun C."/>
            <person name="Duangmal K."/>
        </authorList>
    </citation>
    <scope>NUCLEOTIDE SEQUENCE [LARGE SCALE GENOMIC DNA]</scope>
    <source>
        <strain evidence="2 3">JCM 14344</strain>
    </source>
</reference>
<accession>A0ABT5Z2N5</accession>
<name>A0ABT5Z2N5_9ACTN</name>
<dbReference type="RefSeq" id="WP_275816636.1">
    <property type="nucleotide sequence ID" value="NZ_BAAANM010000007.1"/>
</dbReference>
<dbReference type="Pfam" id="PF06094">
    <property type="entry name" value="GGACT"/>
    <property type="match status" value="1"/>
</dbReference>
<dbReference type="EMBL" id="JARHTQ010000013">
    <property type="protein sequence ID" value="MDF2258028.1"/>
    <property type="molecule type" value="Genomic_DNA"/>
</dbReference>
<evidence type="ECO:0000313" key="3">
    <source>
        <dbReference type="Proteomes" id="UP001220022"/>
    </source>
</evidence>
<organism evidence="2 3">
    <name type="scientific">Streptantibioticus ferralitis</name>
    <dbReference type="NCBI Taxonomy" id="236510"/>
    <lineage>
        <taxon>Bacteria</taxon>
        <taxon>Bacillati</taxon>
        <taxon>Actinomycetota</taxon>
        <taxon>Actinomycetes</taxon>
        <taxon>Kitasatosporales</taxon>
        <taxon>Streptomycetaceae</taxon>
        <taxon>Streptantibioticus</taxon>
    </lineage>
</organism>
<dbReference type="Gene3D" id="3.10.490.10">
    <property type="entry name" value="Gamma-glutamyl cyclotransferase-like"/>
    <property type="match status" value="1"/>
</dbReference>
<evidence type="ECO:0000313" key="2">
    <source>
        <dbReference type="EMBL" id="MDF2258028.1"/>
    </source>
</evidence>
<keyword evidence="3" id="KW-1185">Reference proteome</keyword>
<feature type="domain" description="Gamma-glutamylcyclotransferase AIG2-like" evidence="1">
    <location>
        <begin position="8"/>
        <end position="137"/>
    </location>
</feature>
<dbReference type="SUPFAM" id="SSF110857">
    <property type="entry name" value="Gamma-glutamyl cyclotransferase-like"/>
    <property type="match status" value="1"/>
</dbReference>
<dbReference type="InterPro" id="IPR013024">
    <property type="entry name" value="GGCT-like"/>
</dbReference>
<sequence length="148" mass="15908">MVVGRLPVFVYGTLRPGEANHPRLLRGRTAAQTPAVLAGALLYQGPGYPYAVDDPGGGEIHGELIDPRPEAYEAVLADLDRLEEYVPGAPGNLYERVVREVRPAAGGVRRAWVYLAATATTRILRANGVRIPGGDWKSRRGSGGRGHE</sequence>
<dbReference type="CDD" id="cd06661">
    <property type="entry name" value="GGCT_like"/>
    <property type="match status" value="1"/>
</dbReference>
<dbReference type="Proteomes" id="UP001220022">
    <property type="component" value="Unassembled WGS sequence"/>
</dbReference>